<dbReference type="EMBL" id="JARJLG010000033">
    <property type="protein sequence ID" value="KAJ7766380.1"/>
    <property type="molecule type" value="Genomic_DNA"/>
</dbReference>
<dbReference type="Proteomes" id="UP001215280">
    <property type="component" value="Unassembled WGS sequence"/>
</dbReference>
<comment type="caution">
    <text evidence="2">The sequence shown here is derived from an EMBL/GenBank/DDBJ whole genome shotgun (WGS) entry which is preliminary data.</text>
</comment>
<evidence type="ECO:0000256" key="1">
    <source>
        <dbReference type="SAM" id="MobiDB-lite"/>
    </source>
</evidence>
<organism evidence="2 3">
    <name type="scientific">Mycena maculata</name>
    <dbReference type="NCBI Taxonomy" id="230809"/>
    <lineage>
        <taxon>Eukaryota</taxon>
        <taxon>Fungi</taxon>
        <taxon>Dikarya</taxon>
        <taxon>Basidiomycota</taxon>
        <taxon>Agaricomycotina</taxon>
        <taxon>Agaricomycetes</taxon>
        <taxon>Agaricomycetidae</taxon>
        <taxon>Agaricales</taxon>
        <taxon>Marasmiineae</taxon>
        <taxon>Mycenaceae</taxon>
        <taxon>Mycena</taxon>
    </lineage>
</organism>
<keyword evidence="3" id="KW-1185">Reference proteome</keyword>
<name>A0AAD7JLA4_9AGAR</name>
<sequence length="278" mass="30323">MSIQDRESTVRIHSWPIDRAPVREEFVELRGINKAQKSPTVQPTYLDPVRIYTCLARSTCSPDIILSWADTGFVTRFNVIGRSTFPFASNPWLFSWRVAAPLKSGLELGAEKMGQQSREVQHVALEVRTGTEEDPPHGLPSSDPLSPKGNSQERVDYFELIDFLDGPGVVASSPWKFSWNDASMAGSKHEVQNVAFHLNPDSEARLGAQPVPAKTRTPGPSRPKWTGFLRGGPIIVADDQGILGDPALLELQKILGPGLFGEELAVRTAMGDALAGAA</sequence>
<evidence type="ECO:0000313" key="3">
    <source>
        <dbReference type="Proteomes" id="UP001215280"/>
    </source>
</evidence>
<proteinExistence type="predicted"/>
<protein>
    <submittedName>
        <fullName evidence="2">Uncharacterized protein</fullName>
    </submittedName>
</protein>
<reference evidence="2" key="1">
    <citation type="submission" date="2023-03" db="EMBL/GenBank/DDBJ databases">
        <title>Massive genome expansion in bonnet fungi (Mycena s.s.) driven by repeated elements and novel gene families across ecological guilds.</title>
        <authorList>
            <consortium name="Lawrence Berkeley National Laboratory"/>
            <person name="Harder C.B."/>
            <person name="Miyauchi S."/>
            <person name="Viragh M."/>
            <person name="Kuo A."/>
            <person name="Thoen E."/>
            <person name="Andreopoulos B."/>
            <person name="Lu D."/>
            <person name="Skrede I."/>
            <person name="Drula E."/>
            <person name="Henrissat B."/>
            <person name="Morin E."/>
            <person name="Kohler A."/>
            <person name="Barry K."/>
            <person name="LaButti K."/>
            <person name="Morin E."/>
            <person name="Salamov A."/>
            <person name="Lipzen A."/>
            <person name="Mereny Z."/>
            <person name="Hegedus B."/>
            <person name="Baldrian P."/>
            <person name="Stursova M."/>
            <person name="Weitz H."/>
            <person name="Taylor A."/>
            <person name="Grigoriev I.V."/>
            <person name="Nagy L.G."/>
            <person name="Martin F."/>
            <person name="Kauserud H."/>
        </authorList>
    </citation>
    <scope>NUCLEOTIDE SEQUENCE</scope>
    <source>
        <strain evidence="2">CBHHK188m</strain>
    </source>
</reference>
<feature type="region of interest" description="Disordered" evidence="1">
    <location>
        <begin position="129"/>
        <end position="150"/>
    </location>
</feature>
<accession>A0AAD7JLA4</accession>
<dbReference type="AlphaFoldDB" id="A0AAD7JLA4"/>
<gene>
    <name evidence="2" type="ORF">DFH07DRAFT_769920</name>
</gene>
<evidence type="ECO:0000313" key="2">
    <source>
        <dbReference type="EMBL" id="KAJ7766380.1"/>
    </source>
</evidence>